<dbReference type="Gene3D" id="3.20.20.370">
    <property type="entry name" value="Glycoside hydrolase/deacetylase"/>
    <property type="match status" value="1"/>
</dbReference>
<evidence type="ECO:0000256" key="5">
    <source>
        <dbReference type="SAM" id="MobiDB-lite"/>
    </source>
</evidence>
<feature type="domain" description="NodB homology" evidence="6">
    <location>
        <begin position="69"/>
        <end position="286"/>
    </location>
</feature>
<gene>
    <name evidence="7" type="ORF">RGI145_20545</name>
</gene>
<protein>
    <recommendedName>
        <fullName evidence="3">Chitooligosaccharide deacetylase</fullName>
    </recommendedName>
    <alternativeName>
        <fullName evidence="4">Nodulation protein B</fullName>
    </alternativeName>
</protein>
<dbReference type="KEGG" id="rgi:RGI145_20545"/>
<dbReference type="PANTHER" id="PTHR43123:SF1">
    <property type="entry name" value="POLYSACCHARIDE DEACETYLASE-RELATED"/>
    <property type="match status" value="1"/>
</dbReference>
<name>A0A1L7ALT4_9PROT</name>
<dbReference type="eggNOG" id="COG0726">
    <property type="taxonomic scope" value="Bacteria"/>
</dbReference>
<evidence type="ECO:0000256" key="4">
    <source>
        <dbReference type="ARBA" id="ARBA00032976"/>
    </source>
</evidence>
<organism evidence="7 8">
    <name type="scientific">Roseomonas gilardii</name>
    <dbReference type="NCBI Taxonomy" id="257708"/>
    <lineage>
        <taxon>Bacteria</taxon>
        <taxon>Pseudomonadati</taxon>
        <taxon>Pseudomonadota</taxon>
        <taxon>Alphaproteobacteria</taxon>
        <taxon>Acetobacterales</taxon>
        <taxon>Roseomonadaceae</taxon>
        <taxon>Roseomonas</taxon>
    </lineage>
</organism>
<evidence type="ECO:0000313" key="7">
    <source>
        <dbReference type="EMBL" id="APT59717.1"/>
    </source>
</evidence>
<evidence type="ECO:0000313" key="8">
    <source>
        <dbReference type="Proteomes" id="UP000185494"/>
    </source>
</evidence>
<dbReference type="RefSeq" id="WP_075800426.1">
    <property type="nucleotide sequence ID" value="NZ_CP015584.1"/>
</dbReference>
<evidence type="ECO:0000256" key="1">
    <source>
        <dbReference type="ARBA" id="ARBA00003236"/>
    </source>
</evidence>
<dbReference type="GO" id="GO:0005975">
    <property type="term" value="P:carbohydrate metabolic process"/>
    <property type="evidence" value="ECO:0007669"/>
    <property type="project" value="InterPro"/>
</dbReference>
<dbReference type="PANTHER" id="PTHR43123">
    <property type="entry name" value="POLYSACCHARIDE DEACETYLASE-RELATED"/>
    <property type="match status" value="1"/>
</dbReference>
<comment type="function">
    <text evidence="1">Is involved in generating a small heat-stable compound (Nod), an acylated oligomer of N-acetylglucosamine, that stimulates mitosis in various plant protoplasts.</text>
</comment>
<dbReference type="SUPFAM" id="SSF88713">
    <property type="entry name" value="Glycoside hydrolase/deacetylase"/>
    <property type="match status" value="1"/>
</dbReference>
<dbReference type="PROSITE" id="PS51677">
    <property type="entry name" value="NODB"/>
    <property type="match status" value="1"/>
</dbReference>
<dbReference type="AlphaFoldDB" id="A0A1L7ALT4"/>
<sequence>MAYQVERDFVGYGARTPGPRWPGGARVAVNFVINYEEGSEPSIGDGDGATETGVSDASGPGRGIQGRDLAAEGMFEYGSRAGFWRLMRIFAERGVKPTIFACALALERNPEAARAIREAGLDICCHGWRWENHFHLTEAVERERIARAVASLEQTLGHRPEGWYCRYSPSENTRRLVAEHGGFLYDSDSYADDLPFWTTVDGRGHLVVPYSLATNDSKMQGALASPRAWAEFLCDGFDLLRREGEAGAPKMMSVGLHMRMIGHAARAPGLERFLDHVLAAGDAAWIAPRAAIARHWASTHPYPGA</sequence>
<dbReference type="GO" id="GO:0016810">
    <property type="term" value="F:hydrolase activity, acting on carbon-nitrogen (but not peptide) bonds"/>
    <property type="evidence" value="ECO:0007669"/>
    <property type="project" value="InterPro"/>
</dbReference>
<dbReference type="STRING" id="257708.RGI145_20545"/>
<dbReference type="Pfam" id="PF01522">
    <property type="entry name" value="Polysacc_deac_1"/>
    <property type="match status" value="1"/>
</dbReference>
<evidence type="ECO:0000259" key="6">
    <source>
        <dbReference type="PROSITE" id="PS51677"/>
    </source>
</evidence>
<dbReference type="Proteomes" id="UP000185494">
    <property type="component" value="Chromosome 2"/>
</dbReference>
<reference evidence="7 8" key="1">
    <citation type="submission" date="2016-05" db="EMBL/GenBank/DDBJ databases">
        <title>Complete Genome and Methylome Analysis of Psychrotrophic Bacterial Isolates from Antarctic Lake Untersee.</title>
        <authorList>
            <person name="Fomenkov A."/>
            <person name="Akimov V.N."/>
            <person name="Vasilyeva L.V."/>
            <person name="Andersen D."/>
            <person name="Vincze T."/>
            <person name="Roberts R.J."/>
        </authorList>
    </citation>
    <scope>NUCLEOTIDE SEQUENCE [LARGE SCALE GENOMIC DNA]</scope>
    <source>
        <strain evidence="7 8">U14-5</strain>
    </source>
</reference>
<feature type="region of interest" description="Disordered" evidence="5">
    <location>
        <begin position="39"/>
        <end position="63"/>
    </location>
</feature>
<evidence type="ECO:0000256" key="2">
    <source>
        <dbReference type="ARBA" id="ARBA00010973"/>
    </source>
</evidence>
<comment type="similarity">
    <text evidence="2">Belongs to the polysaccharide deacetylase family.</text>
</comment>
<evidence type="ECO:0000256" key="3">
    <source>
        <dbReference type="ARBA" id="ARBA00020071"/>
    </source>
</evidence>
<accession>A0A1L7ALT4</accession>
<proteinExistence type="inferred from homology"/>
<dbReference type="InterPro" id="IPR011330">
    <property type="entry name" value="Glyco_hydro/deAcase_b/a-brl"/>
</dbReference>
<dbReference type="InterPro" id="IPR002509">
    <property type="entry name" value="NODB_dom"/>
</dbReference>
<dbReference type="EMBL" id="CP015584">
    <property type="protein sequence ID" value="APT59717.1"/>
    <property type="molecule type" value="Genomic_DNA"/>
</dbReference>